<protein>
    <submittedName>
        <fullName evidence="5">WGS project CCBQ000000000 data, contig 00058</fullName>
    </submittedName>
</protein>
<comment type="subcellular location">
    <subcellularLocation>
        <location evidence="3">Cytoplasm</location>
    </subcellularLocation>
    <subcellularLocation>
        <location evidence="3">Nucleus</location>
    </subcellularLocation>
</comment>
<dbReference type="GO" id="GO:0071933">
    <property type="term" value="F:Arp2/3 complex binding"/>
    <property type="evidence" value="ECO:0007669"/>
    <property type="project" value="InterPro"/>
</dbReference>
<name>A0A0A8LDA7_9SACH</name>
<dbReference type="GO" id="GO:0030479">
    <property type="term" value="C:actin cortical patch"/>
    <property type="evidence" value="ECO:0007669"/>
    <property type="project" value="TreeGrafter"/>
</dbReference>
<dbReference type="InterPro" id="IPR011171">
    <property type="entry name" value="GMF"/>
</dbReference>
<dbReference type="PIRSF" id="PIRSF001788">
    <property type="entry name" value="GMF-beta"/>
    <property type="match status" value="1"/>
</dbReference>
<organism evidence="5 6">
    <name type="scientific">Kluyveromyces dobzhanskii CBS 2104</name>
    <dbReference type="NCBI Taxonomy" id="1427455"/>
    <lineage>
        <taxon>Eukaryota</taxon>
        <taxon>Fungi</taxon>
        <taxon>Dikarya</taxon>
        <taxon>Ascomycota</taxon>
        <taxon>Saccharomycotina</taxon>
        <taxon>Saccharomycetes</taxon>
        <taxon>Saccharomycetales</taxon>
        <taxon>Saccharomycetaceae</taxon>
        <taxon>Kluyveromyces</taxon>
    </lineage>
</organism>
<dbReference type="Proteomes" id="UP000031516">
    <property type="component" value="Unassembled WGS sequence"/>
</dbReference>
<accession>A0A0A8LDA7</accession>
<dbReference type="SMART" id="SM00102">
    <property type="entry name" value="ADF"/>
    <property type="match status" value="1"/>
</dbReference>
<evidence type="ECO:0000313" key="6">
    <source>
        <dbReference type="Proteomes" id="UP000031516"/>
    </source>
</evidence>
<evidence type="ECO:0000256" key="2">
    <source>
        <dbReference type="ARBA" id="ARBA00022490"/>
    </source>
</evidence>
<comment type="similarity">
    <text evidence="1 3">Belongs to the actin-binding proteins ADF family. GMF subfamily.</text>
</comment>
<dbReference type="PROSITE" id="PS51263">
    <property type="entry name" value="ADF_H"/>
    <property type="match status" value="1"/>
</dbReference>
<keyword evidence="2 3" id="KW-0963">Cytoplasm</keyword>
<dbReference type="PANTHER" id="PTHR11249:SF2">
    <property type="entry name" value="GLIA MATURATION FACTOR"/>
    <property type="match status" value="1"/>
</dbReference>
<keyword evidence="6" id="KW-1185">Reference proteome</keyword>
<feature type="domain" description="ADF-H" evidence="4">
    <location>
        <begin position="3"/>
        <end position="146"/>
    </location>
</feature>
<comment type="caution">
    <text evidence="5">The sequence shown here is derived from an EMBL/GenBank/DDBJ whole genome shotgun (WGS) entry which is preliminary data.</text>
</comment>
<sequence>MSTIYQLSTETKDQIKKFRTATARSDDIQIQVIKIQPKPSYEIIIDDDDEDLGDFSQLEDLAELLPDNIPRFVLLSYPVTTRDGRKKTPLVLLYWKPATVVSQEWKMIYAGALEMVRAECSVNKFVEVSSGLEDEDDVEELKQQLETD</sequence>
<dbReference type="GO" id="GO:0005634">
    <property type="term" value="C:nucleus"/>
    <property type="evidence" value="ECO:0007669"/>
    <property type="project" value="UniProtKB-SubCell"/>
</dbReference>
<dbReference type="GO" id="GO:0003779">
    <property type="term" value="F:actin binding"/>
    <property type="evidence" value="ECO:0007669"/>
    <property type="project" value="InterPro"/>
</dbReference>
<dbReference type="GO" id="GO:0034316">
    <property type="term" value="P:negative regulation of Arp2/3 complex-mediated actin nucleation"/>
    <property type="evidence" value="ECO:0007669"/>
    <property type="project" value="TreeGrafter"/>
</dbReference>
<evidence type="ECO:0000256" key="1">
    <source>
        <dbReference type="ARBA" id="ARBA00010055"/>
    </source>
</evidence>
<evidence type="ECO:0000256" key="3">
    <source>
        <dbReference type="PIRNR" id="PIRNR001788"/>
    </source>
</evidence>
<reference evidence="5 6" key="1">
    <citation type="submission" date="2014-03" db="EMBL/GenBank/DDBJ databases">
        <title>The genome of Kluyveromyces dobzhanskii.</title>
        <authorList>
            <person name="Nystedt B."/>
            <person name="Astrom S."/>
        </authorList>
    </citation>
    <scope>NUCLEOTIDE SEQUENCE [LARGE SCALE GENOMIC DNA]</scope>
    <source>
        <strain evidence="5 6">CBS 2104</strain>
    </source>
</reference>
<dbReference type="SUPFAM" id="SSF55753">
    <property type="entry name" value="Actin depolymerizing proteins"/>
    <property type="match status" value="1"/>
</dbReference>
<dbReference type="PANTHER" id="PTHR11249">
    <property type="entry name" value="GLIAL FACTOR NATURATION FACTOR"/>
    <property type="match status" value="1"/>
</dbReference>
<dbReference type="EMBL" id="CCBQ010000047">
    <property type="protein sequence ID" value="CDO96198.1"/>
    <property type="molecule type" value="Genomic_DNA"/>
</dbReference>
<dbReference type="Gene3D" id="3.40.20.10">
    <property type="entry name" value="Severin"/>
    <property type="match status" value="1"/>
</dbReference>
<dbReference type="OrthoDB" id="3919494at2759"/>
<dbReference type="InterPro" id="IPR029006">
    <property type="entry name" value="ADF-H/Gelsolin-like_dom_sf"/>
</dbReference>
<proteinExistence type="inferred from homology"/>
<dbReference type="AlphaFoldDB" id="A0A0A8LDA7"/>
<dbReference type="Pfam" id="PF00241">
    <property type="entry name" value="Cofilin_ADF"/>
    <property type="match status" value="1"/>
</dbReference>
<dbReference type="InterPro" id="IPR002108">
    <property type="entry name" value="ADF-H"/>
</dbReference>
<keyword evidence="3" id="KW-0539">Nucleus</keyword>
<evidence type="ECO:0000259" key="4">
    <source>
        <dbReference type="PROSITE" id="PS51263"/>
    </source>
</evidence>
<gene>
    <name evidence="5" type="ORF">KLDO_g4413</name>
</gene>
<dbReference type="GO" id="GO:0071846">
    <property type="term" value="P:actin filament debranching"/>
    <property type="evidence" value="ECO:0007669"/>
    <property type="project" value="InterPro"/>
</dbReference>
<evidence type="ECO:0000313" key="5">
    <source>
        <dbReference type="EMBL" id="CDO96198.1"/>
    </source>
</evidence>